<dbReference type="GO" id="GO:0071555">
    <property type="term" value="P:cell wall organization"/>
    <property type="evidence" value="ECO:0007669"/>
    <property type="project" value="UniProtKB-KW"/>
</dbReference>
<feature type="transmembrane region" description="Helical" evidence="14">
    <location>
        <begin position="221"/>
        <end position="239"/>
    </location>
</feature>
<evidence type="ECO:0000256" key="5">
    <source>
        <dbReference type="ARBA" id="ARBA00022475"/>
    </source>
</evidence>
<comment type="subcellular location">
    <subcellularLocation>
        <location evidence="1 14">Cell membrane</location>
        <topology evidence="1 14">Multi-pass membrane protein</topology>
    </subcellularLocation>
</comment>
<dbReference type="Pfam" id="PF02673">
    <property type="entry name" value="BacA"/>
    <property type="match status" value="1"/>
</dbReference>
<evidence type="ECO:0000313" key="16">
    <source>
        <dbReference type="Proteomes" id="UP001214043"/>
    </source>
</evidence>
<feature type="transmembrane region" description="Helical" evidence="14">
    <location>
        <begin position="40"/>
        <end position="60"/>
    </location>
</feature>
<keyword evidence="9 14" id="KW-0472">Membrane</keyword>
<dbReference type="PANTHER" id="PTHR30622:SF4">
    <property type="entry name" value="UNDECAPRENYL-DIPHOSPHATASE"/>
    <property type="match status" value="1"/>
</dbReference>
<dbReference type="GO" id="GO:0009252">
    <property type="term" value="P:peptidoglycan biosynthetic process"/>
    <property type="evidence" value="ECO:0007669"/>
    <property type="project" value="UniProtKB-KW"/>
</dbReference>
<dbReference type="PANTHER" id="PTHR30622">
    <property type="entry name" value="UNDECAPRENYL-DIPHOSPHATASE"/>
    <property type="match status" value="1"/>
</dbReference>
<feature type="transmembrane region" description="Helical" evidence="14">
    <location>
        <begin position="112"/>
        <end position="130"/>
    </location>
</feature>
<keyword evidence="5 14" id="KW-1003">Cell membrane</keyword>
<dbReference type="Proteomes" id="UP001214043">
    <property type="component" value="Chromosome"/>
</dbReference>
<dbReference type="HAMAP" id="MF_01006">
    <property type="entry name" value="Undec_diphosphatase"/>
    <property type="match status" value="1"/>
</dbReference>
<dbReference type="EC" id="3.6.1.27" evidence="3 14"/>
<feature type="transmembrane region" description="Helical" evidence="14">
    <location>
        <begin position="150"/>
        <end position="170"/>
    </location>
</feature>
<keyword evidence="8 14" id="KW-1133">Transmembrane helix</keyword>
<sequence>MTLIQLVVLAVIQGITEFLPISSSAHLILAPLTVRDWQDQGPLIDIAAHVGSLGAVLLYFRAETAMLFRGGIDTLRFRRSDDRKLFLFIAAATIPTLSLAAVFVLFDLTSVLRSPVVIGWVSIIFGALLWHADRSKGEKAGLDRMTWREAMTIGLAQMCALVPGVSRSGVTMTMARYLGWSRPEAARFSMLLAIPTILALGAFACIEILREGANATLSSALIVAVLSFICAYAAIAVLMRLVQTMSFTPFVIYRIVFGIVLLTFAGALTAN</sequence>
<evidence type="ECO:0000256" key="1">
    <source>
        <dbReference type="ARBA" id="ARBA00004651"/>
    </source>
</evidence>
<comment type="catalytic activity">
    <reaction evidence="13 14">
        <text>di-trans,octa-cis-undecaprenyl diphosphate + H2O = di-trans,octa-cis-undecaprenyl phosphate + phosphate + H(+)</text>
        <dbReference type="Rhea" id="RHEA:28094"/>
        <dbReference type="ChEBI" id="CHEBI:15377"/>
        <dbReference type="ChEBI" id="CHEBI:15378"/>
        <dbReference type="ChEBI" id="CHEBI:43474"/>
        <dbReference type="ChEBI" id="CHEBI:58405"/>
        <dbReference type="ChEBI" id="CHEBI:60392"/>
        <dbReference type="EC" id="3.6.1.27"/>
    </reaction>
</comment>
<keyword evidence="14" id="KW-0573">Peptidoglycan synthesis</keyword>
<comment type="similarity">
    <text evidence="2 14">Belongs to the UppP family.</text>
</comment>
<evidence type="ECO:0000256" key="3">
    <source>
        <dbReference type="ARBA" id="ARBA00012374"/>
    </source>
</evidence>
<evidence type="ECO:0000256" key="2">
    <source>
        <dbReference type="ARBA" id="ARBA00010621"/>
    </source>
</evidence>
<dbReference type="RefSeq" id="WP_274493657.1">
    <property type="nucleotide sequence ID" value="NZ_CP118166.1"/>
</dbReference>
<keyword evidence="14" id="KW-0133">Cell shape</keyword>
<evidence type="ECO:0000256" key="7">
    <source>
        <dbReference type="ARBA" id="ARBA00022801"/>
    </source>
</evidence>
<evidence type="ECO:0000256" key="8">
    <source>
        <dbReference type="ARBA" id="ARBA00022989"/>
    </source>
</evidence>
<keyword evidence="16" id="KW-1185">Reference proteome</keyword>
<feature type="transmembrane region" description="Helical" evidence="14">
    <location>
        <begin position="251"/>
        <end position="270"/>
    </location>
</feature>
<proteinExistence type="inferred from homology"/>
<keyword evidence="14" id="KW-0961">Cell wall biogenesis/degradation</keyword>
<dbReference type="GO" id="GO:0008360">
    <property type="term" value="P:regulation of cell shape"/>
    <property type="evidence" value="ECO:0007669"/>
    <property type="project" value="UniProtKB-KW"/>
</dbReference>
<gene>
    <name evidence="14" type="primary">uppP</name>
    <name evidence="15" type="ORF">PUV54_01040</name>
</gene>
<protein>
    <recommendedName>
        <fullName evidence="4 14">Undecaprenyl-diphosphatase</fullName>
        <ecNumber evidence="3 14">3.6.1.27</ecNumber>
    </recommendedName>
    <alternativeName>
        <fullName evidence="12 14">Bacitracin resistance protein</fullName>
    </alternativeName>
    <alternativeName>
        <fullName evidence="11 14">Undecaprenyl pyrophosphate phosphatase</fullName>
    </alternativeName>
</protein>
<evidence type="ECO:0000256" key="9">
    <source>
        <dbReference type="ARBA" id="ARBA00023136"/>
    </source>
</evidence>
<evidence type="ECO:0000256" key="13">
    <source>
        <dbReference type="ARBA" id="ARBA00047594"/>
    </source>
</evidence>
<dbReference type="KEGG" id="hfl:PUV54_01040"/>
<dbReference type="NCBIfam" id="NF001393">
    <property type="entry name" value="PRK00281.2-4"/>
    <property type="match status" value="1"/>
</dbReference>
<evidence type="ECO:0000256" key="10">
    <source>
        <dbReference type="ARBA" id="ARBA00023251"/>
    </source>
</evidence>
<keyword evidence="6 14" id="KW-0812">Transmembrane</keyword>
<reference evidence="15" key="1">
    <citation type="submission" date="2023-02" db="EMBL/GenBank/DDBJ databases">
        <title>Genome sequence of Hyphococcus flavus.</title>
        <authorList>
            <person name="Rong J.-C."/>
            <person name="Zhao Q."/>
            <person name="Yi M."/>
            <person name="Wu J.-Y."/>
        </authorList>
    </citation>
    <scope>NUCLEOTIDE SEQUENCE</scope>
    <source>
        <strain evidence="15">MCCC 1K03223</strain>
    </source>
</reference>
<dbReference type="GO" id="GO:0005886">
    <property type="term" value="C:plasma membrane"/>
    <property type="evidence" value="ECO:0007669"/>
    <property type="project" value="UniProtKB-SubCell"/>
</dbReference>
<comment type="function">
    <text evidence="14">Catalyzes the dephosphorylation of undecaprenyl diphosphate (UPP). Confers resistance to bacitracin.</text>
</comment>
<feature type="transmembrane region" description="Helical" evidence="14">
    <location>
        <begin position="85"/>
        <end position="106"/>
    </location>
</feature>
<accession>A0AAE9ZJM3</accession>
<evidence type="ECO:0000256" key="12">
    <source>
        <dbReference type="ARBA" id="ARBA00032932"/>
    </source>
</evidence>
<evidence type="ECO:0000256" key="11">
    <source>
        <dbReference type="ARBA" id="ARBA00032707"/>
    </source>
</evidence>
<evidence type="ECO:0000256" key="6">
    <source>
        <dbReference type="ARBA" id="ARBA00022692"/>
    </source>
</evidence>
<dbReference type="GO" id="GO:0046677">
    <property type="term" value="P:response to antibiotic"/>
    <property type="evidence" value="ECO:0007669"/>
    <property type="project" value="UniProtKB-UniRule"/>
</dbReference>
<organism evidence="15 16">
    <name type="scientific">Hyphococcus flavus</name>
    <dbReference type="NCBI Taxonomy" id="1866326"/>
    <lineage>
        <taxon>Bacteria</taxon>
        <taxon>Pseudomonadati</taxon>
        <taxon>Pseudomonadota</taxon>
        <taxon>Alphaproteobacteria</taxon>
        <taxon>Parvularculales</taxon>
        <taxon>Parvularculaceae</taxon>
        <taxon>Hyphococcus</taxon>
    </lineage>
</organism>
<feature type="transmembrane region" description="Helical" evidence="14">
    <location>
        <begin position="190"/>
        <end position="209"/>
    </location>
</feature>
<dbReference type="GO" id="GO:0050380">
    <property type="term" value="F:undecaprenyl-diphosphatase activity"/>
    <property type="evidence" value="ECO:0007669"/>
    <property type="project" value="UniProtKB-UniRule"/>
</dbReference>
<comment type="miscellaneous">
    <text evidence="14">Bacitracin is thought to be involved in the inhibition of peptidoglycan synthesis by sequestering undecaprenyl diphosphate, thereby reducing the pool of lipid carrier available.</text>
</comment>
<keyword evidence="10 14" id="KW-0046">Antibiotic resistance</keyword>
<name>A0AAE9ZJM3_9PROT</name>
<evidence type="ECO:0000313" key="15">
    <source>
        <dbReference type="EMBL" id="WDI31770.1"/>
    </source>
</evidence>
<evidence type="ECO:0000256" key="14">
    <source>
        <dbReference type="HAMAP-Rule" id="MF_01006"/>
    </source>
</evidence>
<keyword evidence="7 14" id="KW-0378">Hydrolase</keyword>
<evidence type="ECO:0000256" key="4">
    <source>
        <dbReference type="ARBA" id="ARBA00021581"/>
    </source>
</evidence>
<dbReference type="EMBL" id="CP118166">
    <property type="protein sequence ID" value="WDI31770.1"/>
    <property type="molecule type" value="Genomic_DNA"/>
</dbReference>
<dbReference type="AlphaFoldDB" id="A0AAE9ZJM3"/>
<dbReference type="InterPro" id="IPR003824">
    <property type="entry name" value="UppP"/>
</dbReference>